<evidence type="ECO:0000313" key="2">
    <source>
        <dbReference type="EMBL" id="WNK25597.1"/>
    </source>
</evidence>
<proteinExistence type="predicted"/>
<name>A0ABY9ZF14_9GAMM</name>
<dbReference type="Proteomes" id="UP001163184">
    <property type="component" value="Chromosome"/>
</dbReference>
<keyword evidence="3" id="KW-1185">Reference proteome</keyword>
<protein>
    <submittedName>
        <fullName evidence="2">DUF3944 domain-containing protein</fullName>
    </submittedName>
</protein>
<gene>
    <name evidence="2" type="ORF">PZ638_06885</name>
</gene>
<evidence type="ECO:0000259" key="1">
    <source>
        <dbReference type="Pfam" id="PF13099"/>
    </source>
</evidence>
<dbReference type="EMBL" id="CP135052">
    <property type="protein sequence ID" value="WNK25597.1"/>
    <property type="molecule type" value="Genomic_DNA"/>
</dbReference>
<accession>A0ABY9ZF14</accession>
<feature type="domain" description="DUF3944" evidence="1">
    <location>
        <begin position="4"/>
        <end position="39"/>
    </location>
</feature>
<dbReference type="RefSeq" id="WP_180312545.1">
    <property type="nucleotide sequence ID" value="NZ_CP135052.1"/>
</dbReference>
<dbReference type="InterPro" id="IPR025217">
    <property type="entry name" value="DUF3944"/>
</dbReference>
<organism evidence="2 3">
    <name type="scientific">Providencia hangzhouensis</name>
    <dbReference type="NCBI Taxonomy" id="3031799"/>
    <lineage>
        <taxon>Bacteria</taxon>
        <taxon>Pseudomonadati</taxon>
        <taxon>Pseudomonadota</taxon>
        <taxon>Gammaproteobacteria</taxon>
        <taxon>Enterobacterales</taxon>
        <taxon>Morganellaceae</taxon>
        <taxon>Providencia</taxon>
    </lineage>
</organism>
<dbReference type="Pfam" id="PF13099">
    <property type="entry name" value="DUF3944"/>
    <property type="match status" value="1"/>
</dbReference>
<sequence>MATYRLDTDLAFLRECSNEELGLLVSVLTHDSKDGQKRWTETLTSSPEYQLYHPEHQQYWMSIAAELQAFGANSLMSFVRGNKGVLYREILQDVCDHLDVNYPKAGNTETLELNLLLKVLEKSLNELTTEELQTFSRDMQLNLTNPTPQLILIAVQAAIRTSGIAALEVATLSAIGVINALGGVATLGTLFAAHRALSLIAGPIGLAVSSAWLVADLAGPAYRVTVPACIIVAYLRQKALSQ</sequence>
<reference evidence="2" key="1">
    <citation type="journal article" date="2023" name="Microbiol. Spectr.">
        <title>Whole-genome sequencing provides insights into a novel species: Providencia hangzhouensis associated with urinary tract infections.</title>
        <authorList>
            <person name="Dong X."/>
            <person name="Yu Y."/>
            <person name="Liu J."/>
            <person name="Cao D."/>
            <person name="Xiang Y."/>
            <person name="Bi K."/>
            <person name="Yuan X."/>
            <person name="Li S."/>
            <person name="Wu T."/>
            <person name="Zhang Y."/>
        </authorList>
    </citation>
    <scope>NUCLEOTIDE SEQUENCE</scope>
    <source>
        <strain evidence="2">PR-310</strain>
    </source>
</reference>
<dbReference type="GeneID" id="92274172"/>
<evidence type="ECO:0000313" key="3">
    <source>
        <dbReference type="Proteomes" id="UP001163184"/>
    </source>
</evidence>